<dbReference type="Proteomes" id="UP001174839">
    <property type="component" value="Unassembled WGS sequence"/>
</dbReference>
<feature type="transmembrane region" description="Helical" evidence="1">
    <location>
        <begin position="418"/>
        <end position="438"/>
    </location>
</feature>
<protein>
    <submittedName>
        <fullName evidence="2">DUF5687 family protein</fullName>
    </submittedName>
</protein>
<proteinExistence type="predicted"/>
<feature type="transmembrane region" description="Helical" evidence="1">
    <location>
        <begin position="63"/>
        <end position="81"/>
    </location>
</feature>
<feature type="transmembrane region" description="Helical" evidence="1">
    <location>
        <begin position="444"/>
        <end position="461"/>
    </location>
</feature>
<dbReference type="InterPro" id="IPR043742">
    <property type="entry name" value="DUF5687"/>
</dbReference>
<comment type="caution">
    <text evidence="2">The sequence shown here is derived from an EMBL/GenBank/DDBJ whole genome shotgun (WGS) entry which is preliminary data.</text>
</comment>
<evidence type="ECO:0000256" key="1">
    <source>
        <dbReference type="SAM" id="Phobius"/>
    </source>
</evidence>
<keyword evidence="1" id="KW-0812">Transmembrane</keyword>
<feature type="transmembrane region" description="Helical" evidence="1">
    <location>
        <begin position="373"/>
        <end position="397"/>
    </location>
</feature>
<gene>
    <name evidence="2" type="ORF">QU605_00445</name>
</gene>
<dbReference type="Pfam" id="PF18940">
    <property type="entry name" value="DUF5687"/>
    <property type="match status" value="1"/>
</dbReference>
<dbReference type="RefSeq" id="WP_289723288.1">
    <property type="nucleotide sequence ID" value="NZ_JAUDUY010000001.1"/>
</dbReference>
<reference evidence="2" key="1">
    <citation type="submission" date="2023-06" db="EMBL/GenBank/DDBJ databases">
        <title>Robiginitalea aurantiacus sp. nov. and Algoriphagus sediminis sp. nov., isolated from coastal sediment.</title>
        <authorList>
            <person name="Zhou Z.Y."/>
            <person name="An J."/>
            <person name="Jia Y.W."/>
            <person name="Du Z.J."/>
        </authorList>
    </citation>
    <scope>NUCLEOTIDE SEQUENCE</scope>
    <source>
        <strain evidence="2">M39</strain>
    </source>
</reference>
<feature type="transmembrane region" description="Helical" evidence="1">
    <location>
        <begin position="347"/>
        <end position="367"/>
    </location>
</feature>
<feature type="transmembrane region" description="Helical" evidence="1">
    <location>
        <begin position="205"/>
        <end position="225"/>
    </location>
</feature>
<keyword evidence="1" id="KW-1133">Transmembrane helix</keyword>
<feature type="transmembrane region" description="Helical" evidence="1">
    <location>
        <begin position="102"/>
        <end position="129"/>
    </location>
</feature>
<evidence type="ECO:0000313" key="3">
    <source>
        <dbReference type="Proteomes" id="UP001174839"/>
    </source>
</evidence>
<keyword evidence="1" id="KW-0472">Membrane</keyword>
<accession>A0ABT7WAH3</accession>
<dbReference type="EMBL" id="JAUDUY010000001">
    <property type="protein sequence ID" value="MDM9629920.1"/>
    <property type="molecule type" value="Genomic_DNA"/>
</dbReference>
<evidence type="ECO:0000313" key="2">
    <source>
        <dbReference type="EMBL" id="MDM9629920.1"/>
    </source>
</evidence>
<feature type="transmembrane region" description="Helical" evidence="1">
    <location>
        <begin position="275"/>
        <end position="294"/>
    </location>
</feature>
<feature type="transmembrane region" description="Helical" evidence="1">
    <location>
        <begin position="141"/>
        <end position="160"/>
    </location>
</feature>
<feature type="transmembrane region" description="Helical" evidence="1">
    <location>
        <begin position="167"/>
        <end position="185"/>
    </location>
</feature>
<sequence length="489" mass="56997">MFKHFFKLQWKSFFRSSSFATNLAFKILMVFVVIYFIVVFLSLGIGAYFIIENAGLGDPLRVVNRFLIYYLVMDLYMRYMLQKMPVTNIRPLLYLPIKKNSVVSYSLGKTVLSFFNWSHAFFFIPFSIILLTKDYTPLQVISWHLGIMALFLTNNFLNILINNQDRVFYPLLVVLAVLGISQYYGWFDVTTYTAPIFDAFYDLSWTALISWMLLAMVIWASFRYFRRHMYLDAGLALKKQEGKTEDYVWLNRFGNLGTFLKNDIKLIRRNKRSRTTVIVSLLFLFYGLIFFTGPYEKFPIAYVFAGIFTSGGFLFTFGQYVPSWDSSYYPLMMSQNIRYKEYLSSKWYLIIIATLISTFLAVFYLYFGWKTYLAILVGAIYNIGVNSYLVLWGGAYVKTPIDLTTNKKAFGDKQAFNGKTLLLTIPKLILPLLIFWIGDRIWNQTAGYLMVALAGVIGFAFKDLAFKQIEKVYKKEKYKTLSAYREKAA</sequence>
<name>A0ABT7WAH3_9FLAO</name>
<feature type="transmembrane region" description="Helical" evidence="1">
    <location>
        <begin position="300"/>
        <end position="321"/>
    </location>
</feature>
<keyword evidence="3" id="KW-1185">Reference proteome</keyword>
<organism evidence="2 3">
    <name type="scientific">Robiginitalea aurantiaca</name>
    <dbReference type="NCBI Taxonomy" id="3056915"/>
    <lineage>
        <taxon>Bacteria</taxon>
        <taxon>Pseudomonadati</taxon>
        <taxon>Bacteroidota</taxon>
        <taxon>Flavobacteriia</taxon>
        <taxon>Flavobacteriales</taxon>
        <taxon>Flavobacteriaceae</taxon>
        <taxon>Robiginitalea</taxon>
    </lineage>
</organism>
<feature type="transmembrane region" description="Helical" evidence="1">
    <location>
        <begin position="21"/>
        <end position="51"/>
    </location>
</feature>